<dbReference type="PANTHER" id="PTHR30419:SF8">
    <property type="entry name" value="NITROGEN ASSIMILATION TRANSCRIPTIONAL ACTIVATOR-RELATED"/>
    <property type="match status" value="1"/>
</dbReference>
<evidence type="ECO:0000256" key="3">
    <source>
        <dbReference type="ARBA" id="ARBA00023125"/>
    </source>
</evidence>
<dbReference type="PANTHER" id="PTHR30419">
    <property type="entry name" value="HTH-TYPE TRANSCRIPTIONAL REGULATOR YBHD"/>
    <property type="match status" value="1"/>
</dbReference>
<dbReference type="SUPFAM" id="SSF53850">
    <property type="entry name" value="Periplasmic binding protein-like II"/>
    <property type="match status" value="1"/>
</dbReference>
<dbReference type="Gene3D" id="1.10.10.10">
    <property type="entry name" value="Winged helix-like DNA-binding domain superfamily/Winged helix DNA-binding domain"/>
    <property type="match status" value="1"/>
</dbReference>
<evidence type="ECO:0000256" key="2">
    <source>
        <dbReference type="ARBA" id="ARBA00023015"/>
    </source>
</evidence>
<keyword evidence="4" id="KW-0804">Transcription</keyword>
<dbReference type="Proteomes" id="UP000291078">
    <property type="component" value="Unassembled WGS sequence"/>
</dbReference>
<evidence type="ECO:0000256" key="1">
    <source>
        <dbReference type="ARBA" id="ARBA00009437"/>
    </source>
</evidence>
<evidence type="ECO:0000313" key="7">
    <source>
        <dbReference type="EMBL" id="RZT39594.1"/>
    </source>
</evidence>
<feature type="domain" description="HTH lysR-type" evidence="6">
    <location>
        <begin position="12"/>
        <end position="69"/>
    </location>
</feature>
<keyword evidence="3 7" id="KW-0238">DNA-binding</keyword>
<feature type="region of interest" description="Disordered" evidence="5">
    <location>
        <begin position="312"/>
        <end position="334"/>
    </location>
</feature>
<keyword evidence="2" id="KW-0805">Transcription regulation</keyword>
<dbReference type="InterPro" id="IPR036390">
    <property type="entry name" value="WH_DNA-bd_sf"/>
</dbReference>
<proteinExistence type="inferred from homology"/>
<reference evidence="7 8" key="1">
    <citation type="journal article" date="2015" name="Stand. Genomic Sci.">
        <title>Genomic Encyclopedia of Bacterial and Archaeal Type Strains, Phase III: the genomes of soil and plant-associated and newly described type strains.</title>
        <authorList>
            <person name="Whitman W.B."/>
            <person name="Woyke T."/>
            <person name="Klenk H.P."/>
            <person name="Zhou Y."/>
            <person name="Lilburn T.G."/>
            <person name="Beck B.J."/>
            <person name="De Vos P."/>
            <person name="Vandamme P."/>
            <person name="Eisen J.A."/>
            <person name="Garrity G."/>
            <person name="Hugenholtz P."/>
            <person name="Kyrpides N.C."/>
        </authorList>
    </citation>
    <scope>NUCLEOTIDE SEQUENCE [LARGE SCALE GENOMIC DNA]</scope>
    <source>
        <strain evidence="7 8">ASC-9842</strain>
    </source>
</reference>
<comment type="similarity">
    <text evidence="1">Belongs to the LysR transcriptional regulatory family.</text>
</comment>
<dbReference type="InterPro" id="IPR005119">
    <property type="entry name" value="LysR_subst-bd"/>
</dbReference>
<evidence type="ECO:0000256" key="5">
    <source>
        <dbReference type="SAM" id="MobiDB-lite"/>
    </source>
</evidence>
<evidence type="ECO:0000313" key="8">
    <source>
        <dbReference type="Proteomes" id="UP000291078"/>
    </source>
</evidence>
<dbReference type="InterPro" id="IPR000847">
    <property type="entry name" value="LysR_HTH_N"/>
</dbReference>
<dbReference type="RefSeq" id="WP_130391729.1">
    <property type="nucleotide sequence ID" value="NZ_SGXM01000002.1"/>
</dbReference>
<dbReference type="GO" id="GO:0003700">
    <property type="term" value="F:DNA-binding transcription factor activity"/>
    <property type="evidence" value="ECO:0007669"/>
    <property type="project" value="InterPro"/>
</dbReference>
<dbReference type="InterPro" id="IPR036388">
    <property type="entry name" value="WH-like_DNA-bd_sf"/>
</dbReference>
<evidence type="ECO:0000259" key="6">
    <source>
        <dbReference type="PROSITE" id="PS50931"/>
    </source>
</evidence>
<dbReference type="InterPro" id="IPR050950">
    <property type="entry name" value="HTH-type_LysR_regulators"/>
</dbReference>
<evidence type="ECO:0000256" key="4">
    <source>
        <dbReference type="ARBA" id="ARBA00023163"/>
    </source>
</evidence>
<keyword evidence="8" id="KW-1185">Reference proteome</keyword>
<dbReference type="PROSITE" id="PS50931">
    <property type="entry name" value="HTH_LYSR"/>
    <property type="match status" value="1"/>
</dbReference>
<comment type="caution">
    <text evidence="7">The sequence shown here is derived from an EMBL/GenBank/DDBJ whole genome shotgun (WGS) entry which is preliminary data.</text>
</comment>
<dbReference type="SUPFAM" id="SSF46785">
    <property type="entry name" value="Winged helix' DNA-binding domain"/>
    <property type="match status" value="1"/>
</dbReference>
<dbReference type="EMBL" id="SGXM01000002">
    <property type="protein sequence ID" value="RZT39594.1"/>
    <property type="molecule type" value="Genomic_DNA"/>
</dbReference>
<accession>A0A4Q7S0E3</accession>
<dbReference type="Pfam" id="PF03466">
    <property type="entry name" value="LysR_substrate"/>
    <property type="match status" value="1"/>
</dbReference>
<protein>
    <submittedName>
        <fullName evidence="7">DNA-binding transcriptional LysR family regulator</fullName>
    </submittedName>
</protein>
<dbReference type="Pfam" id="PF00126">
    <property type="entry name" value="HTH_1"/>
    <property type="match status" value="1"/>
</dbReference>
<gene>
    <name evidence="7" type="ORF">EV147_2789</name>
</gene>
<dbReference type="OrthoDB" id="5914299at2"/>
<dbReference type="GO" id="GO:0005829">
    <property type="term" value="C:cytosol"/>
    <property type="evidence" value="ECO:0007669"/>
    <property type="project" value="TreeGrafter"/>
</dbReference>
<organism evidence="7 8">
    <name type="scientific">Cupriavidus agavae</name>
    <dbReference type="NCBI Taxonomy" id="1001822"/>
    <lineage>
        <taxon>Bacteria</taxon>
        <taxon>Pseudomonadati</taxon>
        <taxon>Pseudomonadota</taxon>
        <taxon>Betaproteobacteria</taxon>
        <taxon>Burkholderiales</taxon>
        <taxon>Burkholderiaceae</taxon>
        <taxon>Cupriavidus</taxon>
    </lineage>
</organism>
<dbReference type="AlphaFoldDB" id="A0A4Q7S0E3"/>
<name>A0A4Q7S0E3_9BURK</name>
<dbReference type="PRINTS" id="PR00039">
    <property type="entry name" value="HTHLYSR"/>
</dbReference>
<sequence>MAHIDRAFRSNIKLRHLQLLVALDEFRHLGRTAEFLSVSQPAVSKVLAEVEKMLGMTLFTRSTRGTEPTPAGESLVRFARSVLAQYDVTRDEIEAVASGAAGRVRVGSMGATLPVLLAQAVSCLKERAPRATVLVEEGDLTHLLPRLRLSELDLIVGRLEPAYAAPDLVTEPLYDEPMVAIAVPGHPLAQQAAVSWADLAQHPLVMPPPWASLRVKIEQAFFRHGQQPPADIMESSSYLAVTTFVAQRHAAGFVARSVGRQLQAEGRFQVLAMDVEVELPPVGLITLRERRLPPGVVELAACLRQTARRIAGAGAAPKVRDKTRKPGSKAANPS</sequence>
<dbReference type="Gene3D" id="3.40.190.10">
    <property type="entry name" value="Periplasmic binding protein-like II"/>
    <property type="match status" value="2"/>
</dbReference>
<dbReference type="GO" id="GO:0003677">
    <property type="term" value="F:DNA binding"/>
    <property type="evidence" value="ECO:0007669"/>
    <property type="project" value="UniProtKB-KW"/>
</dbReference>